<dbReference type="Pfam" id="PF11349">
    <property type="entry name" value="DUF3151"/>
    <property type="match status" value="1"/>
</dbReference>
<accession>A0AA41QDM8</accession>
<protein>
    <submittedName>
        <fullName evidence="1">DUF3151 domain-containing protein</fullName>
    </submittedName>
</protein>
<evidence type="ECO:0000313" key="2">
    <source>
        <dbReference type="Proteomes" id="UP001165405"/>
    </source>
</evidence>
<dbReference type="RefSeq" id="WP_236088446.1">
    <property type="nucleotide sequence ID" value="NZ_JAKGSG010000022.1"/>
</dbReference>
<reference evidence="1" key="1">
    <citation type="submission" date="2022-01" db="EMBL/GenBank/DDBJ databases">
        <title>Antribacter sp. nov., isolated from Guizhou of China.</title>
        <authorList>
            <person name="Chengliang C."/>
            <person name="Ya Z."/>
        </authorList>
    </citation>
    <scope>NUCLEOTIDE SEQUENCE</scope>
    <source>
        <strain evidence="1">KLBMP 9083</strain>
    </source>
</reference>
<keyword evidence="2" id="KW-1185">Reference proteome</keyword>
<gene>
    <name evidence="1" type="ORF">L1785_06800</name>
</gene>
<dbReference type="AlphaFoldDB" id="A0AA41QDM8"/>
<dbReference type="PIRSF" id="PIRSF017349">
    <property type="entry name" value="UCP017349"/>
    <property type="match status" value="1"/>
</dbReference>
<name>A0AA41QDM8_9MICO</name>
<dbReference type="EMBL" id="JAKGSG010000022">
    <property type="protein sequence ID" value="MCF4120681.1"/>
    <property type="molecule type" value="Genomic_DNA"/>
</dbReference>
<evidence type="ECO:0000313" key="1">
    <source>
        <dbReference type="EMBL" id="MCF4120681.1"/>
    </source>
</evidence>
<proteinExistence type="predicted"/>
<organism evidence="1 2">
    <name type="scientific">Antribacter soli</name>
    <dbReference type="NCBI Taxonomy" id="2910976"/>
    <lineage>
        <taxon>Bacteria</taxon>
        <taxon>Bacillati</taxon>
        <taxon>Actinomycetota</taxon>
        <taxon>Actinomycetes</taxon>
        <taxon>Micrococcales</taxon>
        <taxon>Promicromonosporaceae</taxon>
        <taxon>Antribacter</taxon>
    </lineage>
</organism>
<dbReference type="InterPro" id="IPR014487">
    <property type="entry name" value="DUF3151"/>
</dbReference>
<dbReference type="Proteomes" id="UP001165405">
    <property type="component" value="Unassembled WGS sequence"/>
</dbReference>
<comment type="caution">
    <text evidence="1">The sequence shown here is derived from an EMBL/GenBank/DDBJ whole genome shotgun (WGS) entry which is preliminary data.</text>
</comment>
<sequence>MSTHDNLLAGPPATLLPDEFAQVRTRLADGDDPAAIAADAPASSLAWAVLAERALAAGNSAGNTAGNSPEGADVPAGRVTTDVEAYAYARTGYHRGLDALRRAGWRGRGPVPAAHQPNQGFLRAVLALALAAERIGEQDEHDRCLQLLLDSGTTAGEVAALARGGADG</sequence>